<evidence type="ECO:0000313" key="2">
    <source>
        <dbReference type="Proteomes" id="UP001595967"/>
    </source>
</evidence>
<dbReference type="RefSeq" id="WP_377724869.1">
    <property type="nucleotide sequence ID" value="NZ_JBHSEW010000004.1"/>
</dbReference>
<organism evidence="1 2">
    <name type="scientific">Comamonas nitrativorans</name>
    <dbReference type="NCBI Taxonomy" id="108437"/>
    <lineage>
        <taxon>Bacteria</taxon>
        <taxon>Pseudomonadati</taxon>
        <taxon>Pseudomonadota</taxon>
        <taxon>Betaproteobacteria</taxon>
        <taxon>Burkholderiales</taxon>
        <taxon>Comamonadaceae</taxon>
        <taxon>Comamonas</taxon>
    </lineage>
</organism>
<dbReference type="EMBL" id="JBHSEW010000004">
    <property type="protein sequence ID" value="MFC4621783.1"/>
    <property type="molecule type" value="Genomic_DNA"/>
</dbReference>
<name>A0ABV9GXH9_9BURK</name>
<gene>
    <name evidence="1" type="ORF">ACFO3A_06090</name>
</gene>
<keyword evidence="2" id="KW-1185">Reference proteome</keyword>
<proteinExistence type="predicted"/>
<accession>A0ABV9GXH9</accession>
<sequence length="106" mass="12232">MKKLKANGSRISSYQVSVIPYTVESGETYQKISLVVVAESIKYTYDIHQDTRHPDIQNIKKHLETSLAKAVEEYLNVEISEYTERFYLFVDFQGIGQEQYTGRCTA</sequence>
<evidence type="ECO:0000313" key="1">
    <source>
        <dbReference type="EMBL" id="MFC4621783.1"/>
    </source>
</evidence>
<reference evidence="2" key="1">
    <citation type="journal article" date="2019" name="Int. J. Syst. Evol. Microbiol.">
        <title>The Global Catalogue of Microorganisms (GCM) 10K type strain sequencing project: providing services to taxonomists for standard genome sequencing and annotation.</title>
        <authorList>
            <consortium name="The Broad Institute Genomics Platform"/>
            <consortium name="The Broad Institute Genome Sequencing Center for Infectious Disease"/>
            <person name="Wu L."/>
            <person name="Ma J."/>
        </authorList>
    </citation>
    <scope>NUCLEOTIDE SEQUENCE [LARGE SCALE GENOMIC DNA]</scope>
    <source>
        <strain evidence="2">JCM 11650</strain>
    </source>
</reference>
<dbReference type="Proteomes" id="UP001595967">
    <property type="component" value="Unassembled WGS sequence"/>
</dbReference>
<protein>
    <submittedName>
        <fullName evidence="1">Uncharacterized protein</fullName>
    </submittedName>
</protein>
<comment type="caution">
    <text evidence="1">The sequence shown here is derived from an EMBL/GenBank/DDBJ whole genome shotgun (WGS) entry which is preliminary data.</text>
</comment>